<evidence type="ECO:0000313" key="2">
    <source>
        <dbReference type="Proteomes" id="UP000037035"/>
    </source>
</evidence>
<keyword evidence="2" id="KW-1185">Reference proteome</keyword>
<dbReference type="EMBL" id="LAVV01014060">
    <property type="protein sequence ID" value="KNZ45075.1"/>
    <property type="molecule type" value="Genomic_DNA"/>
</dbReference>
<proteinExistence type="predicted"/>
<sequence>MWSLDGSLAGACCIIAILKKAEVTIHLNMMLLINLLIKWSYHSCFETGKACYDGYQSKESIFLKDQPKPLSDEGLIQHLQSPHQIHFHNFGLNNEDQKAGISKINEKLEIMFPHYHVMNKSMGDPAFVNPWYKVYSQADNKTKTFFSTSEPSGNEIRSSDMESNNDYVFISTIS</sequence>
<organism evidence="1 2">
    <name type="scientific">Puccinia sorghi</name>
    <dbReference type="NCBI Taxonomy" id="27349"/>
    <lineage>
        <taxon>Eukaryota</taxon>
        <taxon>Fungi</taxon>
        <taxon>Dikarya</taxon>
        <taxon>Basidiomycota</taxon>
        <taxon>Pucciniomycotina</taxon>
        <taxon>Pucciniomycetes</taxon>
        <taxon>Pucciniales</taxon>
        <taxon>Pucciniaceae</taxon>
        <taxon>Puccinia</taxon>
    </lineage>
</organism>
<accession>A0A0L6UB94</accession>
<comment type="caution">
    <text evidence="1">The sequence shown here is derived from an EMBL/GenBank/DDBJ whole genome shotgun (WGS) entry which is preliminary data.</text>
</comment>
<dbReference type="Proteomes" id="UP000037035">
    <property type="component" value="Unassembled WGS sequence"/>
</dbReference>
<reference evidence="1 2" key="1">
    <citation type="submission" date="2015-08" db="EMBL/GenBank/DDBJ databases">
        <title>Next Generation Sequencing and Analysis of the Genome of Puccinia sorghi L Schw, the Causal Agent of Maize Common Rust.</title>
        <authorList>
            <person name="Rochi L."/>
            <person name="Burguener G."/>
            <person name="Darino M."/>
            <person name="Turjanski A."/>
            <person name="Kreff E."/>
            <person name="Dieguez M.J."/>
            <person name="Sacco F."/>
        </authorList>
    </citation>
    <scope>NUCLEOTIDE SEQUENCE [LARGE SCALE GENOMIC DNA]</scope>
    <source>
        <strain evidence="1 2">RO10H11247</strain>
    </source>
</reference>
<protein>
    <submittedName>
        <fullName evidence="1">Uncharacterized protein</fullName>
    </submittedName>
</protein>
<dbReference type="AlphaFoldDB" id="A0A0L6UB94"/>
<evidence type="ECO:0000313" key="1">
    <source>
        <dbReference type="EMBL" id="KNZ45075.1"/>
    </source>
</evidence>
<name>A0A0L6UB94_9BASI</name>
<dbReference type="STRING" id="27349.A0A0L6UB94"/>
<dbReference type="VEuPathDB" id="FungiDB:VP01_850g2"/>
<gene>
    <name evidence="1" type="ORF">VP01_850g2</name>
</gene>
<dbReference type="OrthoDB" id="2507256at2759"/>